<dbReference type="GO" id="GO:0000725">
    <property type="term" value="P:recombinational repair"/>
    <property type="evidence" value="ECO:0007669"/>
    <property type="project" value="TreeGrafter"/>
</dbReference>
<dbReference type="Gene3D" id="3.30.2310.20">
    <property type="entry name" value="RelE-like"/>
    <property type="match status" value="1"/>
</dbReference>
<reference evidence="7 8" key="2">
    <citation type="journal article" date="2016" name="Genome Announc.">
        <title>Complete Genome Sequence of a Strain of Azospirillum thiophilum Isolated from a Sulfide Spring.</title>
        <authorList>
            <person name="Fomenkov A."/>
            <person name="Vincze T."/>
            <person name="Grabovich M."/>
            <person name="Anton B.P."/>
            <person name="Dubinina G."/>
            <person name="Orlova M."/>
            <person name="Belousova E."/>
            <person name="Roberts R.J."/>
        </authorList>
    </citation>
    <scope>NUCLEOTIDE SEQUENCE [LARGE SCALE GENOMIC DNA]</scope>
    <source>
        <strain evidence="7 8">BV-S</strain>
    </source>
</reference>
<keyword evidence="3 5" id="KW-0347">Helicase</keyword>
<name>A0AAC8VZF9_9PROT</name>
<dbReference type="PANTHER" id="PTHR11070:SF45">
    <property type="entry name" value="DNA 3'-5' HELICASE"/>
    <property type="match status" value="1"/>
</dbReference>
<dbReference type="Gene3D" id="3.40.50.300">
    <property type="entry name" value="P-loop containing nucleotide triphosphate hydrolases"/>
    <property type="match status" value="2"/>
</dbReference>
<feature type="domain" description="UvrD-like helicase ATP-binding" evidence="6">
    <location>
        <begin position="247"/>
        <end position="526"/>
    </location>
</feature>
<evidence type="ECO:0000256" key="3">
    <source>
        <dbReference type="ARBA" id="ARBA00022806"/>
    </source>
</evidence>
<dbReference type="SUPFAM" id="SSF52540">
    <property type="entry name" value="P-loop containing nucleoside triphosphate hydrolases"/>
    <property type="match status" value="1"/>
</dbReference>
<dbReference type="GO" id="GO:0005829">
    <property type="term" value="C:cytosol"/>
    <property type="evidence" value="ECO:0007669"/>
    <property type="project" value="TreeGrafter"/>
</dbReference>
<evidence type="ECO:0000256" key="5">
    <source>
        <dbReference type="PROSITE-ProRule" id="PRU00560"/>
    </source>
</evidence>
<dbReference type="GO" id="GO:0016787">
    <property type="term" value="F:hydrolase activity"/>
    <property type="evidence" value="ECO:0007669"/>
    <property type="project" value="UniProtKB-UniRule"/>
</dbReference>
<accession>A0AAC8VZF9</accession>
<dbReference type="InterPro" id="IPR035093">
    <property type="entry name" value="RelE/ParE_toxin_dom_sf"/>
</dbReference>
<proteinExistence type="predicted"/>
<reference evidence="8" key="1">
    <citation type="submission" date="2015-08" db="EMBL/GenBank/DDBJ databases">
        <title>Complete Genome Sequence of Azospirillum thiophilum BV-S.</title>
        <authorList>
            <person name="Fomenkov A."/>
            <person name="Vincze T."/>
            <person name="Grabovich M."/>
            <person name="Dubinina G."/>
            <person name="Orlova M."/>
            <person name="Belousova E."/>
            <person name="Roberts R.J."/>
        </authorList>
    </citation>
    <scope>NUCLEOTIDE SEQUENCE [LARGE SCALE GENOMIC DNA]</scope>
    <source>
        <strain evidence="8">BV-S</strain>
    </source>
</reference>
<protein>
    <submittedName>
        <fullName evidence="7">DNA helicase</fullName>
    </submittedName>
</protein>
<keyword evidence="4 5" id="KW-0067">ATP-binding</keyword>
<dbReference type="InterPro" id="IPR027417">
    <property type="entry name" value="P-loop_NTPase"/>
</dbReference>
<dbReference type="GO" id="GO:0005524">
    <property type="term" value="F:ATP binding"/>
    <property type="evidence" value="ECO:0007669"/>
    <property type="project" value="UniProtKB-UniRule"/>
</dbReference>
<dbReference type="InterPro" id="IPR014016">
    <property type="entry name" value="UvrD-like_ATP-bd"/>
</dbReference>
<gene>
    <name evidence="7" type="ORF">AL072_14080</name>
</gene>
<organism evidence="7 8">
    <name type="scientific">Azospirillum thiophilum</name>
    <dbReference type="NCBI Taxonomy" id="528244"/>
    <lineage>
        <taxon>Bacteria</taxon>
        <taxon>Pseudomonadati</taxon>
        <taxon>Pseudomonadota</taxon>
        <taxon>Alphaproteobacteria</taxon>
        <taxon>Rhodospirillales</taxon>
        <taxon>Azospirillaceae</taxon>
        <taxon>Azospirillum</taxon>
    </lineage>
</organism>
<dbReference type="GO" id="GO:0043138">
    <property type="term" value="F:3'-5' DNA helicase activity"/>
    <property type="evidence" value="ECO:0007669"/>
    <property type="project" value="TreeGrafter"/>
</dbReference>
<evidence type="ECO:0000256" key="1">
    <source>
        <dbReference type="ARBA" id="ARBA00022741"/>
    </source>
</evidence>
<dbReference type="PANTHER" id="PTHR11070">
    <property type="entry name" value="UVRD / RECB / PCRA DNA HELICASE FAMILY MEMBER"/>
    <property type="match status" value="1"/>
</dbReference>
<keyword evidence="8" id="KW-1185">Reference proteome</keyword>
<dbReference type="InterPro" id="IPR000212">
    <property type="entry name" value="DNA_helicase_UvrD/REP"/>
</dbReference>
<dbReference type="GO" id="GO:0003677">
    <property type="term" value="F:DNA binding"/>
    <property type="evidence" value="ECO:0007669"/>
    <property type="project" value="InterPro"/>
</dbReference>
<evidence type="ECO:0000256" key="4">
    <source>
        <dbReference type="ARBA" id="ARBA00022840"/>
    </source>
</evidence>
<feature type="binding site" evidence="5">
    <location>
        <begin position="268"/>
        <end position="275"/>
    </location>
    <ligand>
        <name>ATP</name>
        <dbReference type="ChEBI" id="CHEBI:30616"/>
    </ligand>
</feature>
<dbReference type="Pfam" id="PF00580">
    <property type="entry name" value="UvrD-helicase"/>
    <property type="match status" value="1"/>
</dbReference>
<evidence type="ECO:0000256" key="2">
    <source>
        <dbReference type="ARBA" id="ARBA00022801"/>
    </source>
</evidence>
<evidence type="ECO:0000313" key="7">
    <source>
        <dbReference type="EMBL" id="ALG72273.1"/>
    </source>
</evidence>
<keyword evidence="1 5" id="KW-0547">Nucleotide-binding</keyword>
<dbReference type="Proteomes" id="UP000069935">
    <property type="component" value="Chromosome 2"/>
</dbReference>
<dbReference type="RefSeq" id="WP_045582709.1">
    <property type="nucleotide sequence ID" value="NZ_CP012402.1"/>
</dbReference>
<dbReference type="EMBL" id="CP012402">
    <property type="protein sequence ID" value="ALG72273.1"/>
    <property type="molecule type" value="Genomic_DNA"/>
</dbReference>
<evidence type="ECO:0000313" key="8">
    <source>
        <dbReference type="Proteomes" id="UP000069935"/>
    </source>
</evidence>
<dbReference type="KEGG" id="ati:AL072_14080"/>
<sequence length="683" mass="76844">MATLMLHRDVLKDFGRLPAKVQKKVSELIRKFQEDSTQASIHLEKLEQTVDEKVRSVRVGDDWRAIVIAPQKGDTFLLMHVDHHDEAYRWCRNKRFEAHGTLGVLQVFDLQMAEEAAERSRLPEPAPEETLQYPLDRLSDDELFQAGVPRALIPAVRAIRNDAAFEEMIGYLPPEAGQVLFWVVAGRSLEEALEETLGAFDAGAARPEGPGDFSKLAQVASADLVLVEGEEELRRILAEDIEAWRVFLHPYQRKLKEWDIKGPVKISGSAGTGKTVVLMHRAVHLAERLTDDKDKVLVTTFSANLSVTIEDLIRKLNPVAAKRIEVTNLHQLARTICLRAGWQGRVADEQDLSTLWDAVFTEHDPATDGEAAFDRDFIRQEYDEVIDAMGIDSEEEYLTAARTGRSRLSRQQRRRLWIWFQAFNRLLQKRGLLTFEGTVHQARLIVERGGFPRYRHVLVDELQDFGLEGLRLIAALSWIEEDASNPLCVFGDGHQRINRQAKIPLSRAGINVVGRSRRLKINYRTSEQIRRWAHSLLSGMEIDDLDGGHADTTGDRSVFRASEPVAVKVASREEAGAAIADWVKGLCDTHQLGTHEICVAPVFGEVRSALNSLGISSLELQANKADPGQVEPGVRLGAMRRIKGLEFKAVAMVVEDKPDDRNRLERYVAATRARQWLLVVECG</sequence>
<keyword evidence="2 5" id="KW-0378">Hydrolase</keyword>
<dbReference type="SUPFAM" id="SSF143011">
    <property type="entry name" value="RelE-like"/>
    <property type="match status" value="1"/>
</dbReference>
<evidence type="ECO:0000259" key="6">
    <source>
        <dbReference type="PROSITE" id="PS51198"/>
    </source>
</evidence>
<dbReference type="AlphaFoldDB" id="A0AAC8VZF9"/>
<dbReference type="PROSITE" id="PS51198">
    <property type="entry name" value="UVRD_HELICASE_ATP_BIND"/>
    <property type="match status" value="1"/>
</dbReference>